<name>A0A2C6DR34_9GAMM</name>
<dbReference type="OrthoDB" id="6629071at2"/>
<protein>
    <submittedName>
        <fullName evidence="1">Uncharacterized protein</fullName>
    </submittedName>
</protein>
<sequence length="246" mass="28406">MRNSNLDILFETLSDAFEYCIKNIAKGSKDSRKYAEETSESSMSRYRNNAKEIVDKYKNGRYVDEKIDSKGVYVARRETTIQEYIDSATMKASFISALYAKYDGFQGYLPLSFVCHQWGTHQYHNGKKTEGRKFLIDALKFVYMWSGAVEVLDIKDYAEEIKQNKINAASEGGKHRAKKYDPIKIRVVELLKKRAPEGGWKTKAAAIEALSSDFEDSWDKMHRTIEDWSRNDEEIKSVFAVVVQKK</sequence>
<dbReference type="AlphaFoldDB" id="A0A2C6DR34"/>
<gene>
    <name evidence="1" type="ORF">CRN84_19015</name>
</gene>
<evidence type="ECO:0000313" key="2">
    <source>
        <dbReference type="Proteomes" id="UP000224974"/>
    </source>
</evidence>
<evidence type="ECO:0000313" key="1">
    <source>
        <dbReference type="EMBL" id="PHI31281.1"/>
    </source>
</evidence>
<reference evidence="2" key="1">
    <citation type="submission" date="2017-09" db="EMBL/GenBank/DDBJ databases">
        <title>FDA dAtabase for Regulatory Grade micrObial Sequences (FDA-ARGOS): Supporting development and validation of Infectious Disease Dx tests.</title>
        <authorList>
            <person name="Minogue T."/>
            <person name="Wolcott M."/>
            <person name="Wasieloski L."/>
            <person name="Aguilar W."/>
            <person name="Moore D."/>
            <person name="Tallon L."/>
            <person name="Sadzewicz L."/>
            <person name="Ott S."/>
            <person name="Zhao X."/>
            <person name="Nagaraj S."/>
            <person name="Vavikolanu K."/>
            <person name="Aluvathingal J."/>
            <person name="Nadendla S."/>
            <person name="Sichtig H."/>
        </authorList>
    </citation>
    <scope>NUCLEOTIDE SEQUENCE [LARGE SCALE GENOMIC DNA]</scope>
    <source>
        <strain evidence="2">FDAARGOS_387</strain>
    </source>
</reference>
<organism evidence="1 2">
    <name type="scientific">Budvicia aquatica</name>
    <dbReference type="NCBI Taxonomy" id="82979"/>
    <lineage>
        <taxon>Bacteria</taxon>
        <taxon>Pseudomonadati</taxon>
        <taxon>Pseudomonadota</taxon>
        <taxon>Gammaproteobacteria</taxon>
        <taxon>Enterobacterales</taxon>
        <taxon>Budviciaceae</taxon>
        <taxon>Budvicia</taxon>
    </lineage>
</organism>
<dbReference type="EMBL" id="PDDX01000001">
    <property type="protein sequence ID" value="PHI31281.1"/>
    <property type="molecule type" value="Genomic_DNA"/>
</dbReference>
<comment type="caution">
    <text evidence="1">The sequence shown here is derived from an EMBL/GenBank/DDBJ whole genome shotgun (WGS) entry which is preliminary data.</text>
</comment>
<dbReference type="RefSeq" id="WP_029093440.1">
    <property type="nucleotide sequence ID" value="NZ_PDDX01000001.1"/>
</dbReference>
<proteinExistence type="predicted"/>
<accession>A0A2C6DR34</accession>
<dbReference type="Proteomes" id="UP000224974">
    <property type="component" value="Unassembled WGS sequence"/>
</dbReference>
<keyword evidence="2" id="KW-1185">Reference proteome</keyword>